<reference evidence="1 2" key="1">
    <citation type="submission" date="2017-01" db="EMBL/GenBank/DDBJ databases">
        <title>Complete genome of Tateyamaria omphalii DOK1-4 isolated from seawater in Dokdo.</title>
        <authorList>
            <person name="Kim J.H."/>
            <person name="Chi W.-J."/>
        </authorList>
    </citation>
    <scope>NUCLEOTIDE SEQUENCE [LARGE SCALE GENOMIC DNA]</scope>
    <source>
        <strain evidence="1 2">DOK1-4</strain>
    </source>
</reference>
<dbReference type="RefSeq" id="WP_076626509.1">
    <property type="nucleotide sequence ID" value="NZ_CP019312.1"/>
</dbReference>
<gene>
    <name evidence="1" type="ORF">BWR18_02210</name>
</gene>
<dbReference type="AlphaFoldDB" id="A0A1P8MRK0"/>
<dbReference type="OrthoDB" id="7360198at2"/>
<evidence type="ECO:0008006" key="3">
    <source>
        <dbReference type="Google" id="ProtNLM"/>
    </source>
</evidence>
<protein>
    <recommendedName>
        <fullName evidence="3">Dihydrodipicolinate reductase</fullName>
    </recommendedName>
</protein>
<organism evidence="1 2">
    <name type="scientific">Tateyamaria omphalii</name>
    <dbReference type="NCBI Taxonomy" id="299262"/>
    <lineage>
        <taxon>Bacteria</taxon>
        <taxon>Pseudomonadati</taxon>
        <taxon>Pseudomonadota</taxon>
        <taxon>Alphaproteobacteria</taxon>
        <taxon>Rhodobacterales</taxon>
        <taxon>Roseobacteraceae</taxon>
        <taxon>Tateyamaria</taxon>
    </lineage>
</organism>
<evidence type="ECO:0000313" key="1">
    <source>
        <dbReference type="EMBL" id="APX10642.1"/>
    </source>
</evidence>
<dbReference type="KEGG" id="tom:BWR18_02210"/>
<name>A0A1P8MRK0_9RHOB</name>
<sequence length="110" mass="12367">MRRFALILAVLAGPVAADGWKPMSGEEIRVALTGRVLAYPDTTQDFRASGRTLYIHKGRESWGYWRVEDGRYCSQWPPNDMWACYGMDRNGDALRFVGQSGDITEAGYAD</sequence>
<proteinExistence type="predicted"/>
<dbReference type="Proteomes" id="UP000186336">
    <property type="component" value="Chromosome"/>
</dbReference>
<dbReference type="STRING" id="299262.BWR18_02210"/>
<evidence type="ECO:0000313" key="2">
    <source>
        <dbReference type="Proteomes" id="UP000186336"/>
    </source>
</evidence>
<accession>A0A1P8MRK0</accession>
<keyword evidence="2" id="KW-1185">Reference proteome</keyword>
<dbReference type="EMBL" id="CP019312">
    <property type="protein sequence ID" value="APX10642.1"/>
    <property type="molecule type" value="Genomic_DNA"/>
</dbReference>